<comment type="subcellular location">
    <subcellularLocation>
        <location evidence="2">Secreted</location>
    </subcellularLocation>
</comment>
<gene>
    <name evidence="18" type="ORF">AJ80_02515</name>
</gene>
<dbReference type="GO" id="GO:0004497">
    <property type="term" value="F:monooxygenase activity"/>
    <property type="evidence" value="ECO:0007669"/>
    <property type="project" value="UniProtKB-KW"/>
</dbReference>
<dbReference type="STRING" id="1447883.A0A2B7YQ38"/>
<dbReference type="InterPro" id="IPR005103">
    <property type="entry name" value="AA9_LPMO"/>
</dbReference>
<evidence type="ECO:0000259" key="17">
    <source>
        <dbReference type="Pfam" id="PF03443"/>
    </source>
</evidence>
<comment type="caution">
    <text evidence="18">The sequence shown here is derived from an EMBL/GenBank/DDBJ whole genome shotgun (WGS) entry which is preliminary data.</text>
</comment>
<accession>A0A2B7YQ38</accession>
<dbReference type="GO" id="GO:0005576">
    <property type="term" value="C:extracellular region"/>
    <property type="evidence" value="ECO:0007669"/>
    <property type="project" value="UniProtKB-SubCell"/>
</dbReference>
<evidence type="ECO:0000256" key="12">
    <source>
        <dbReference type="ARBA" id="ARBA00023326"/>
    </source>
</evidence>
<dbReference type="InterPro" id="IPR049892">
    <property type="entry name" value="AA9"/>
</dbReference>
<keyword evidence="6" id="KW-0136">Cellulose degradation</keyword>
<dbReference type="PANTHER" id="PTHR33353">
    <property type="entry name" value="PUTATIVE (AFU_ORTHOLOGUE AFUA_1G12560)-RELATED"/>
    <property type="match status" value="1"/>
</dbReference>
<comment type="similarity">
    <text evidence="13">Belongs to the polysaccharide monooxygenase AA9 family.</text>
</comment>
<comment type="catalytic activity">
    <reaction evidence="14">
        <text>[(1-&gt;4)-beta-D-glucosyl]n+m + reduced acceptor + O2 = 4-dehydro-beta-D-glucosyl-[(1-&gt;4)-beta-D-glucosyl]n-1 + [(1-&gt;4)-beta-D-glucosyl]m + acceptor + H2O.</text>
        <dbReference type="EC" id="1.14.99.56"/>
    </reaction>
</comment>
<feature type="signal peptide" evidence="16">
    <location>
        <begin position="1"/>
        <end position="17"/>
    </location>
</feature>
<keyword evidence="12" id="KW-0624">Polysaccharide degradation</keyword>
<evidence type="ECO:0000256" key="6">
    <source>
        <dbReference type="ARBA" id="ARBA00023001"/>
    </source>
</evidence>
<keyword evidence="10" id="KW-1015">Disulfide bond</keyword>
<dbReference type="Pfam" id="PF03443">
    <property type="entry name" value="AA9"/>
    <property type="match status" value="1"/>
</dbReference>
<keyword evidence="11" id="KW-0119">Carbohydrate metabolism</keyword>
<dbReference type="CDD" id="cd21175">
    <property type="entry name" value="LPMO_AA9"/>
    <property type="match status" value="1"/>
</dbReference>
<evidence type="ECO:0000256" key="10">
    <source>
        <dbReference type="ARBA" id="ARBA00023157"/>
    </source>
</evidence>
<sequence length="229" mass="24100">MKFSLALAALAGAVANAHYVFPDLLVNGQSTGEWKNVRQTENYQNNGPVTDVNSQAIRCYERAGRAQAETATVAAGSSVGFTARSAISHPGPLQFYMAKVPAGQSAATWDGSGQVWFKIFEEGPNIGSSLTWPSDGKTAVSVQLPRSLPSGEYLIRVEHIALHSAGSSGGAQFYISCGQINVTGGGSGNPSPLVSFPGAYRATDPGILINIYWPIPTSYTLPGPPVWRG</sequence>
<dbReference type="Proteomes" id="UP000224634">
    <property type="component" value="Unassembled WGS sequence"/>
</dbReference>
<dbReference type="OrthoDB" id="3496539at2759"/>
<keyword evidence="7" id="KW-0560">Oxidoreductase</keyword>
<reference evidence="18 19" key="1">
    <citation type="submission" date="2017-10" db="EMBL/GenBank/DDBJ databases">
        <title>Comparative genomics in systemic dimorphic fungi from Ajellomycetaceae.</title>
        <authorList>
            <person name="Munoz J.F."/>
            <person name="Mcewen J.G."/>
            <person name="Clay O.K."/>
            <person name="Cuomo C.A."/>
        </authorList>
    </citation>
    <scope>NUCLEOTIDE SEQUENCE [LARGE SCALE GENOMIC DNA]</scope>
    <source>
        <strain evidence="18 19">UAMH7299</strain>
    </source>
</reference>
<keyword evidence="19" id="KW-1185">Reference proteome</keyword>
<dbReference type="PANTHER" id="PTHR33353:SF10">
    <property type="entry name" value="ENDO-BETA-1,4-GLUCANASE D"/>
    <property type="match status" value="1"/>
</dbReference>
<evidence type="ECO:0000256" key="2">
    <source>
        <dbReference type="ARBA" id="ARBA00004613"/>
    </source>
</evidence>
<evidence type="ECO:0000256" key="14">
    <source>
        <dbReference type="ARBA" id="ARBA00045077"/>
    </source>
</evidence>
<feature type="domain" description="Auxiliary Activity family 9 catalytic" evidence="17">
    <location>
        <begin position="18"/>
        <end position="219"/>
    </location>
</feature>
<evidence type="ECO:0000256" key="16">
    <source>
        <dbReference type="SAM" id="SignalP"/>
    </source>
</evidence>
<dbReference type="GO" id="GO:0030245">
    <property type="term" value="P:cellulose catabolic process"/>
    <property type="evidence" value="ECO:0007669"/>
    <property type="project" value="UniProtKB-KW"/>
</dbReference>
<dbReference type="AlphaFoldDB" id="A0A2B7YQ38"/>
<protein>
    <recommendedName>
        <fullName evidence="15">lytic cellulose monooxygenase (C4-dehydrogenating)</fullName>
        <ecNumber evidence="15">1.14.99.56</ecNumber>
    </recommendedName>
</protein>
<dbReference type="EC" id="1.14.99.56" evidence="15"/>
<evidence type="ECO:0000256" key="7">
    <source>
        <dbReference type="ARBA" id="ARBA00023002"/>
    </source>
</evidence>
<feature type="chain" id="PRO_5012405897" description="lytic cellulose monooxygenase (C4-dehydrogenating)" evidence="16">
    <location>
        <begin position="18"/>
        <end position="229"/>
    </location>
</feature>
<evidence type="ECO:0000256" key="1">
    <source>
        <dbReference type="ARBA" id="ARBA00001973"/>
    </source>
</evidence>
<keyword evidence="8" id="KW-0186">Copper</keyword>
<evidence type="ECO:0000313" key="18">
    <source>
        <dbReference type="EMBL" id="PGH23405.1"/>
    </source>
</evidence>
<evidence type="ECO:0000256" key="13">
    <source>
        <dbReference type="ARBA" id="ARBA00044502"/>
    </source>
</evidence>
<evidence type="ECO:0000256" key="15">
    <source>
        <dbReference type="ARBA" id="ARBA00047174"/>
    </source>
</evidence>
<keyword evidence="5 16" id="KW-0732">Signal</keyword>
<name>A0A2B7YQ38_POLH7</name>
<keyword evidence="9" id="KW-0503">Monooxygenase</keyword>
<evidence type="ECO:0000256" key="4">
    <source>
        <dbReference type="ARBA" id="ARBA00022723"/>
    </source>
</evidence>
<keyword evidence="4" id="KW-0479">Metal-binding</keyword>
<evidence type="ECO:0000256" key="11">
    <source>
        <dbReference type="ARBA" id="ARBA00023277"/>
    </source>
</evidence>
<evidence type="ECO:0000256" key="3">
    <source>
        <dbReference type="ARBA" id="ARBA00022525"/>
    </source>
</evidence>
<dbReference type="GO" id="GO:0046872">
    <property type="term" value="F:metal ion binding"/>
    <property type="evidence" value="ECO:0007669"/>
    <property type="project" value="UniProtKB-KW"/>
</dbReference>
<organism evidence="18 19">
    <name type="scientific">Polytolypa hystricis (strain UAMH7299)</name>
    <dbReference type="NCBI Taxonomy" id="1447883"/>
    <lineage>
        <taxon>Eukaryota</taxon>
        <taxon>Fungi</taxon>
        <taxon>Dikarya</taxon>
        <taxon>Ascomycota</taxon>
        <taxon>Pezizomycotina</taxon>
        <taxon>Eurotiomycetes</taxon>
        <taxon>Eurotiomycetidae</taxon>
        <taxon>Onygenales</taxon>
        <taxon>Onygenales incertae sedis</taxon>
        <taxon>Polytolypa</taxon>
    </lineage>
</organism>
<evidence type="ECO:0000313" key="19">
    <source>
        <dbReference type="Proteomes" id="UP000224634"/>
    </source>
</evidence>
<dbReference type="EMBL" id="PDNA01000024">
    <property type="protein sequence ID" value="PGH23405.1"/>
    <property type="molecule type" value="Genomic_DNA"/>
</dbReference>
<evidence type="ECO:0000256" key="5">
    <source>
        <dbReference type="ARBA" id="ARBA00022729"/>
    </source>
</evidence>
<dbReference type="Gene3D" id="2.70.50.70">
    <property type="match status" value="1"/>
</dbReference>
<keyword evidence="3" id="KW-0964">Secreted</keyword>
<evidence type="ECO:0000256" key="9">
    <source>
        <dbReference type="ARBA" id="ARBA00023033"/>
    </source>
</evidence>
<proteinExistence type="inferred from homology"/>
<evidence type="ECO:0000256" key="8">
    <source>
        <dbReference type="ARBA" id="ARBA00023008"/>
    </source>
</evidence>
<comment type="cofactor">
    <cofactor evidence="1">
        <name>Cu(2+)</name>
        <dbReference type="ChEBI" id="CHEBI:29036"/>
    </cofactor>
</comment>